<dbReference type="Proteomes" id="UP000276133">
    <property type="component" value="Unassembled WGS sequence"/>
</dbReference>
<gene>
    <name evidence="1" type="ORF">BpHYR1_051491</name>
</gene>
<name>A0A3M7QJC5_BRAPC</name>
<accession>A0A3M7QJC5</accession>
<reference evidence="1 2" key="1">
    <citation type="journal article" date="2018" name="Sci. Rep.">
        <title>Genomic signatures of local adaptation to the degree of environmental predictability in rotifers.</title>
        <authorList>
            <person name="Franch-Gras L."/>
            <person name="Hahn C."/>
            <person name="Garcia-Roger E.M."/>
            <person name="Carmona M.J."/>
            <person name="Serra M."/>
            <person name="Gomez A."/>
        </authorList>
    </citation>
    <scope>NUCLEOTIDE SEQUENCE [LARGE SCALE GENOMIC DNA]</scope>
    <source>
        <strain evidence="1">HYR1</strain>
    </source>
</reference>
<comment type="caution">
    <text evidence="1">The sequence shown here is derived from an EMBL/GenBank/DDBJ whole genome shotgun (WGS) entry which is preliminary data.</text>
</comment>
<evidence type="ECO:0000313" key="2">
    <source>
        <dbReference type="Proteomes" id="UP000276133"/>
    </source>
</evidence>
<organism evidence="1 2">
    <name type="scientific">Brachionus plicatilis</name>
    <name type="common">Marine rotifer</name>
    <name type="synonym">Brachionus muelleri</name>
    <dbReference type="NCBI Taxonomy" id="10195"/>
    <lineage>
        <taxon>Eukaryota</taxon>
        <taxon>Metazoa</taxon>
        <taxon>Spiralia</taxon>
        <taxon>Gnathifera</taxon>
        <taxon>Rotifera</taxon>
        <taxon>Eurotatoria</taxon>
        <taxon>Monogononta</taxon>
        <taxon>Pseudotrocha</taxon>
        <taxon>Ploima</taxon>
        <taxon>Brachionidae</taxon>
        <taxon>Brachionus</taxon>
    </lineage>
</organism>
<dbReference type="AlphaFoldDB" id="A0A3M7QJC5"/>
<proteinExistence type="predicted"/>
<protein>
    <submittedName>
        <fullName evidence="1">Uncharacterized protein</fullName>
    </submittedName>
</protein>
<evidence type="ECO:0000313" key="1">
    <source>
        <dbReference type="EMBL" id="RNA11363.1"/>
    </source>
</evidence>
<keyword evidence="2" id="KW-1185">Reference proteome</keyword>
<dbReference type="EMBL" id="REGN01005978">
    <property type="protein sequence ID" value="RNA11363.1"/>
    <property type="molecule type" value="Genomic_DNA"/>
</dbReference>
<sequence length="60" mass="6829">MQRNICDQKEARAIWRKEGIMWEASLANGSTVNTVQGTNTNEEDVFNHDKKMEGCTLKSL</sequence>